<dbReference type="Proteomes" id="UP000000852">
    <property type="component" value="Chromosome"/>
</dbReference>
<evidence type="ECO:0000256" key="1">
    <source>
        <dbReference type="ARBA" id="ARBA00005091"/>
    </source>
</evidence>
<feature type="active site" evidence="10 11">
    <location>
        <position position="189"/>
    </location>
</feature>
<evidence type="ECO:0000259" key="12">
    <source>
        <dbReference type="Pfam" id="PF00117"/>
    </source>
</evidence>
<dbReference type="GO" id="GO:0000105">
    <property type="term" value="P:L-histidine biosynthetic process"/>
    <property type="evidence" value="ECO:0007669"/>
    <property type="project" value="UniProtKB-UniRule"/>
</dbReference>
<dbReference type="KEGG" id="phe:Phep_3935"/>
<dbReference type="InterPro" id="IPR017926">
    <property type="entry name" value="GATASE"/>
</dbReference>
<dbReference type="Gene3D" id="3.40.50.880">
    <property type="match status" value="1"/>
</dbReference>
<reference evidence="13 14" key="1">
    <citation type="journal article" date="2009" name="Stand. Genomic Sci.">
        <title>Complete genome sequence of Pedobacter heparinus type strain (HIM 762-3).</title>
        <authorList>
            <person name="Han C."/>
            <person name="Spring S."/>
            <person name="Lapidus A."/>
            <person name="Del Rio T.G."/>
            <person name="Tice H."/>
            <person name="Copeland A."/>
            <person name="Cheng J.F."/>
            <person name="Lucas S."/>
            <person name="Chen F."/>
            <person name="Nolan M."/>
            <person name="Bruce D."/>
            <person name="Goodwin L."/>
            <person name="Pitluck S."/>
            <person name="Ivanova N."/>
            <person name="Mavromatis K."/>
            <person name="Mikhailova N."/>
            <person name="Pati A."/>
            <person name="Chen A."/>
            <person name="Palaniappan K."/>
            <person name="Land M."/>
            <person name="Hauser L."/>
            <person name="Chang Y.J."/>
            <person name="Jeffries C.C."/>
            <person name="Saunders E."/>
            <person name="Chertkov O."/>
            <person name="Brettin T."/>
            <person name="Goker M."/>
            <person name="Rohde M."/>
            <person name="Bristow J."/>
            <person name="Eisen J.A."/>
            <person name="Markowitz V."/>
            <person name="Hugenholtz P."/>
            <person name="Kyrpides N.C."/>
            <person name="Klenk H.P."/>
            <person name="Detter J.C."/>
        </authorList>
    </citation>
    <scope>NUCLEOTIDE SEQUENCE [LARGE SCALE GENOMIC DNA]</scope>
    <source>
        <strain evidence="14">ATCC 13125 / DSM 2366 / CIP 104194 / JCM 7457 / NBRC 12017 / NCIMB 9290 / NRRL B-14731 / HIM 762-3</strain>
    </source>
</reference>
<comment type="subunit">
    <text evidence="2 10">Heterodimer of HisH and HisF.</text>
</comment>
<keyword evidence="14" id="KW-1185">Reference proteome</keyword>
<keyword evidence="13" id="KW-0808">Transferase</keyword>
<dbReference type="GO" id="GO:0005737">
    <property type="term" value="C:cytoplasm"/>
    <property type="evidence" value="ECO:0007669"/>
    <property type="project" value="UniProtKB-SubCell"/>
</dbReference>
<keyword evidence="7 10" id="KW-0456">Lyase</keyword>
<feature type="active site" description="Nucleophile" evidence="10 11">
    <location>
        <position position="86"/>
    </location>
</feature>
<evidence type="ECO:0000256" key="4">
    <source>
        <dbReference type="ARBA" id="ARBA00022801"/>
    </source>
</evidence>
<dbReference type="EC" id="4.3.2.10" evidence="10"/>
<evidence type="ECO:0000256" key="2">
    <source>
        <dbReference type="ARBA" id="ARBA00011152"/>
    </source>
</evidence>
<dbReference type="PANTHER" id="PTHR42701">
    <property type="entry name" value="IMIDAZOLE GLYCEROL PHOSPHATE SYNTHASE SUBUNIT HISH"/>
    <property type="match status" value="1"/>
</dbReference>
<name>C6XVQ1_PEDHD</name>
<dbReference type="RefSeq" id="WP_015809734.1">
    <property type="nucleotide sequence ID" value="NC_013061.1"/>
</dbReference>
<dbReference type="GO" id="GO:0016829">
    <property type="term" value="F:lyase activity"/>
    <property type="evidence" value="ECO:0007669"/>
    <property type="project" value="UniProtKB-KW"/>
</dbReference>
<feature type="active site" evidence="10 11">
    <location>
        <position position="187"/>
    </location>
</feature>
<dbReference type="EC" id="3.5.1.2" evidence="10"/>
<evidence type="ECO:0000313" key="14">
    <source>
        <dbReference type="Proteomes" id="UP000000852"/>
    </source>
</evidence>
<accession>C6XVQ1</accession>
<dbReference type="EMBL" id="CP001681">
    <property type="protein sequence ID" value="ACU06126.1"/>
    <property type="molecule type" value="Genomic_DNA"/>
</dbReference>
<dbReference type="GO" id="GO:0000107">
    <property type="term" value="F:imidazoleglycerol-phosphate synthase activity"/>
    <property type="evidence" value="ECO:0007669"/>
    <property type="project" value="UniProtKB-UniRule"/>
</dbReference>
<dbReference type="PANTHER" id="PTHR42701:SF1">
    <property type="entry name" value="IMIDAZOLE GLYCEROL PHOSPHATE SYNTHASE SUBUNIT HISH"/>
    <property type="match status" value="1"/>
</dbReference>
<evidence type="ECO:0000313" key="13">
    <source>
        <dbReference type="EMBL" id="ACU06126.1"/>
    </source>
</evidence>
<sequence>MNLKQNIVIIDYGVGNTFSVSNAIKHLGYRKVTISDQESVIDNADVLILPGVGAFEEAINNLKSLGLDEILHKTILVRKKPILGICVGMQLMATFSEENGIHNGLNWIEGKVTKLDLPAEFAVPHVGWNNVTYSNPLFGVIPSESNFYFDHSFHFDCEKKYVTGYSDYGLKVTASIQKENVFGVQFHPEKSQTNGLKLFRGFFNLIK</sequence>
<dbReference type="Pfam" id="PF00117">
    <property type="entry name" value="GATase"/>
    <property type="match status" value="1"/>
</dbReference>
<proteinExistence type="inferred from homology"/>
<dbReference type="AlphaFoldDB" id="C6XVQ1"/>
<evidence type="ECO:0000256" key="11">
    <source>
        <dbReference type="PIRSR" id="PIRSR000495-1"/>
    </source>
</evidence>
<evidence type="ECO:0000256" key="8">
    <source>
        <dbReference type="ARBA" id="ARBA00047838"/>
    </source>
</evidence>
<organism evidence="13 14">
    <name type="scientific">Pedobacter heparinus (strain ATCC 13125 / DSM 2366 / CIP 104194 / JCM 7457 / NBRC 12017 / NCIMB 9290 / NRRL B-14731 / HIM 762-3)</name>
    <dbReference type="NCBI Taxonomy" id="485917"/>
    <lineage>
        <taxon>Bacteria</taxon>
        <taxon>Pseudomonadati</taxon>
        <taxon>Bacteroidota</taxon>
        <taxon>Sphingobacteriia</taxon>
        <taxon>Sphingobacteriales</taxon>
        <taxon>Sphingobacteriaceae</taxon>
        <taxon>Pedobacter</taxon>
    </lineage>
</organism>
<protein>
    <recommendedName>
        <fullName evidence="10">Imidazole glycerol phosphate synthase subunit HisH</fullName>
        <ecNumber evidence="10">4.3.2.10</ecNumber>
    </recommendedName>
    <alternativeName>
        <fullName evidence="10">IGP synthase glutaminase subunit</fullName>
        <ecNumber evidence="10">3.5.1.2</ecNumber>
    </alternativeName>
    <alternativeName>
        <fullName evidence="10">IGP synthase subunit HisH</fullName>
    </alternativeName>
    <alternativeName>
        <fullName evidence="10">ImGP synthase subunit HisH</fullName>
        <shortName evidence="10">IGPS subunit HisH</shortName>
    </alternativeName>
</protein>
<keyword evidence="3 10" id="KW-0028">Amino-acid biosynthesis</keyword>
<keyword evidence="10" id="KW-0963">Cytoplasm</keyword>
<comment type="pathway">
    <text evidence="1 10">Amino-acid biosynthesis; L-histidine biosynthesis; L-histidine from 5-phospho-alpha-D-ribose 1-diphosphate: step 5/9.</text>
</comment>
<dbReference type="UniPathway" id="UPA00031">
    <property type="reaction ID" value="UER00010"/>
</dbReference>
<feature type="domain" description="Glutamine amidotransferase" evidence="12">
    <location>
        <begin position="8"/>
        <end position="200"/>
    </location>
</feature>
<dbReference type="PROSITE" id="PS51273">
    <property type="entry name" value="GATASE_TYPE_1"/>
    <property type="match status" value="1"/>
</dbReference>
<keyword evidence="4 10" id="KW-0378">Hydrolase</keyword>
<comment type="catalytic activity">
    <reaction evidence="9 10">
        <text>L-glutamine + H2O = L-glutamate + NH4(+)</text>
        <dbReference type="Rhea" id="RHEA:15889"/>
        <dbReference type="ChEBI" id="CHEBI:15377"/>
        <dbReference type="ChEBI" id="CHEBI:28938"/>
        <dbReference type="ChEBI" id="CHEBI:29985"/>
        <dbReference type="ChEBI" id="CHEBI:58359"/>
        <dbReference type="EC" id="3.5.1.2"/>
    </reaction>
</comment>
<dbReference type="NCBIfam" id="TIGR01855">
    <property type="entry name" value="IMP_synth_hisH"/>
    <property type="match status" value="1"/>
</dbReference>
<dbReference type="OrthoDB" id="9807137at2"/>
<dbReference type="SUPFAM" id="SSF52317">
    <property type="entry name" value="Class I glutamine amidotransferase-like"/>
    <property type="match status" value="1"/>
</dbReference>
<comment type="catalytic activity">
    <reaction evidence="8 10">
        <text>5-[(5-phospho-1-deoxy-D-ribulos-1-ylimino)methylamino]-1-(5-phospho-beta-D-ribosyl)imidazole-4-carboxamide + L-glutamine = D-erythro-1-(imidazol-4-yl)glycerol 3-phosphate + 5-amino-1-(5-phospho-beta-D-ribosyl)imidazole-4-carboxamide + L-glutamate + H(+)</text>
        <dbReference type="Rhea" id="RHEA:24793"/>
        <dbReference type="ChEBI" id="CHEBI:15378"/>
        <dbReference type="ChEBI" id="CHEBI:29985"/>
        <dbReference type="ChEBI" id="CHEBI:58278"/>
        <dbReference type="ChEBI" id="CHEBI:58359"/>
        <dbReference type="ChEBI" id="CHEBI:58475"/>
        <dbReference type="ChEBI" id="CHEBI:58525"/>
        <dbReference type="EC" id="4.3.2.10"/>
    </reaction>
</comment>
<evidence type="ECO:0000256" key="6">
    <source>
        <dbReference type="ARBA" id="ARBA00023102"/>
    </source>
</evidence>
<evidence type="ECO:0000256" key="5">
    <source>
        <dbReference type="ARBA" id="ARBA00022962"/>
    </source>
</evidence>
<dbReference type="PIRSF" id="PIRSF000495">
    <property type="entry name" value="Amidotransf_hisH"/>
    <property type="match status" value="1"/>
</dbReference>
<dbReference type="CDD" id="cd01748">
    <property type="entry name" value="GATase1_IGP_Synthase"/>
    <property type="match status" value="1"/>
</dbReference>
<dbReference type="HOGENOM" id="CLU_071837_2_0_10"/>
<keyword evidence="6 10" id="KW-0368">Histidine biosynthesis</keyword>
<dbReference type="HAMAP" id="MF_00278">
    <property type="entry name" value="HisH"/>
    <property type="match status" value="1"/>
</dbReference>
<comment type="function">
    <text evidence="10">IGPS catalyzes the conversion of PRFAR and glutamine to IGP, AICAR and glutamate. The HisH subunit catalyzes the hydrolysis of glutamine to glutamate and ammonia as part of the synthesis of IGP and AICAR. The resulting ammonia molecule is channeled to the active site of HisF.</text>
</comment>
<gene>
    <name evidence="10" type="primary">hisH</name>
    <name evidence="13" type="ordered locus">Phep_3935</name>
</gene>
<evidence type="ECO:0000256" key="10">
    <source>
        <dbReference type="HAMAP-Rule" id="MF_00278"/>
    </source>
</evidence>
<dbReference type="GO" id="GO:0004359">
    <property type="term" value="F:glutaminase activity"/>
    <property type="evidence" value="ECO:0007669"/>
    <property type="project" value="UniProtKB-EC"/>
</dbReference>
<comment type="subcellular location">
    <subcellularLocation>
        <location evidence="10">Cytoplasm</location>
    </subcellularLocation>
</comment>
<dbReference type="InterPro" id="IPR010139">
    <property type="entry name" value="Imidazole-glycPsynth_HisH"/>
</dbReference>
<dbReference type="STRING" id="485917.Phep_3935"/>
<dbReference type="eggNOG" id="COG0118">
    <property type="taxonomic scope" value="Bacteria"/>
</dbReference>
<evidence type="ECO:0000256" key="9">
    <source>
        <dbReference type="ARBA" id="ARBA00049534"/>
    </source>
</evidence>
<dbReference type="InterPro" id="IPR029062">
    <property type="entry name" value="Class_I_gatase-like"/>
</dbReference>
<evidence type="ECO:0000256" key="7">
    <source>
        <dbReference type="ARBA" id="ARBA00023239"/>
    </source>
</evidence>
<keyword evidence="5 10" id="KW-0315">Glutamine amidotransferase</keyword>
<evidence type="ECO:0000256" key="3">
    <source>
        <dbReference type="ARBA" id="ARBA00022605"/>
    </source>
</evidence>